<dbReference type="InterPro" id="IPR001932">
    <property type="entry name" value="PPM-type_phosphatase-like_dom"/>
</dbReference>
<evidence type="ECO:0000259" key="17">
    <source>
        <dbReference type="SMART" id="SM00065"/>
    </source>
</evidence>
<dbReference type="InterPro" id="IPR036457">
    <property type="entry name" value="PPM-type-like_dom_sf"/>
</dbReference>
<dbReference type="GO" id="GO:0046872">
    <property type="term" value="F:metal ion binding"/>
    <property type="evidence" value="ECO:0007669"/>
    <property type="project" value="UniProtKB-KW"/>
</dbReference>
<comment type="catalytic activity">
    <reaction evidence="12">
        <text>O-phospho-L-seryl-[protein] + H2O = L-seryl-[protein] + phosphate</text>
        <dbReference type="Rhea" id="RHEA:20629"/>
        <dbReference type="Rhea" id="RHEA-COMP:9863"/>
        <dbReference type="Rhea" id="RHEA-COMP:11604"/>
        <dbReference type="ChEBI" id="CHEBI:15377"/>
        <dbReference type="ChEBI" id="CHEBI:29999"/>
        <dbReference type="ChEBI" id="CHEBI:43474"/>
        <dbReference type="ChEBI" id="CHEBI:83421"/>
        <dbReference type="EC" id="3.1.3.16"/>
    </reaction>
</comment>
<evidence type="ECO:0000259" key="18">
    <source>
        <dbReference type="SMART" id="SM00331"/>
    </source>
</evidence>
<protein>
    <recommendedName>
        <fullName evidence="1">protein-serine/threonine phosphatase</fullName>
        <ecNumber evidence="1">3.1.3.16</ecNumber>
    </recommendedName>
    <alternativeName>
        <fullName evidence="15">Protein-serine/threonine phosphatase</fullName>
    </alternativeName>
    <alternativeName>
        <fullName evidence="14">Serine/threonine-protein kinase</fullName>
    </alternativeName>
</protein>
<dbReference type="InterPro" id="IPR003018">
    <property type="entry name" value="GAF"/>
</dbReference>
<feature type="domain" description="PPM-type phosphatase" evidence="18">
    <location>
        <begin position="487"/>
        <end position="701"/>
    </location>
</feature>
<dbReference type="Gene3D" id="3.30.450.20">
    <property type="entry name" value="PAS domain"/>
    <property type="match status" value="1"/>
</dbReference>
<evidence type="ECO:0000256" key="1">
    <source>
        <dbReference type="ARBA" id="ARBA00013081"/>
    </source>
</evidence>
<keyword evidence="20" id="KW-1185">Reference proteome</keyword>
<evidence type="ECO:0000256" key="8">
    <source>
        <dbReference type="ARBA" id="ARBA00022840"/>
    </source>
</evidence>
<evidence type="ECO:0000256" key="3">
    <source>
        <dbReference type="ARBA" id="ARBA00022679"/>
    </source>
</evidence>
<evidence type="ECO:0000256" key="10">
    <source>
        <dbReference type="ARBA" id="ARBA00022912"/>
    </source>
</evidence>
<dbReference type="GO" id="GO:0004722">
    <property type="term" value="F:protein serine/threonine phosphatase activity"/>
    <property type="evidence" value="ECO:0007669"/>
    <property type="project" value="UniProtKB-EC"/>
</dbReference>
<feature type="region of interest" description="Disordered" evidence="16">
    <location>
        <begin position="159"/>
        <end position="178"/>
    </location>
</feature>
<evidence type="ECO:0000256" key="12">
    <source>
        <dbReference type="ARBA" id="ARBA00047761"/>
    </source>
</evidence>
<gene>
    <name evidence="19" type="ORF">DMT42_03860</name>
</gene>
<accession>A0A2U9NW59</accession>
<evidence type="ECO:0000256" key="11">
    <source>
        <dbReference type="ARBA" id="ARBA00023211"/>
    </source>
</evidence>
<evidence type="ECO:0000313" key="20">
    <source>
        <dbReference type="Proteomes" id="UP000247634"/>
    </source>
</evidence>
<evidence type="ECO:0000256" key="15">
    <source>
        <dbReference type="ARBA" id="ARBA00081350"/>
    </source>
</evidence>
<dbReference type="AlphaFoldDB" id="A0A2U9NW59"/>
<dbReference type="CDD" id="cd00130">
    <property type="entry name" value="PAS"/>
    <property type="match status" value="1"/>
</dbReference>
<dbReference type="SMART" id="SM00065">
    <property type="entry name" value="GAF"/>
    <property type="match status" value="1"/>
</dbReference>
<dbReference type="SUPFAM" id="SSF81606">
    <property type="entry name" value="PP2C-like"/>
    <property type="match status" value="1"/>
</dbReference>
<dbReference type="KEGG" id="sact:DMT42_03860"/>
<evidence type="ECO:0000256" key="16">
    <source>
        <dbReference type="SAM" id="MobiDB-lite"/>
    </source>
</evidence>
<dbReference type="GO" id="GO:0016301">
    <property type="term" value="F:kinase activity"/>
    <property type="evidence" value="ECO:0007669"/>
    <property type="project" value="UniProtKB-KW"/>
</dbReference>
<keyword evidence="3" id="KW-0808">Transferase</keyword>
<dbReference type="Gene3D" id="3.60.40.10">
    <property type="entry name" value="PPM-type phosphatase domain"/>
    <property type="match status" value="1"/>
</dbReference>
<dbReference type="Proteomes" id="UP000247634">
    <property type="component" value="Chromosome"/>
</dbReference>
<evidence type="ECO:0000256" key="9">
    <source>
        <dbReference type="ARBA" id="ARBA00022842"/>
    </source>
</evidence>
<keyword evidence="10" id="KW-0904">Protein phosphatase</keyword>
<dbReference type="OrthoDB" id="118142at2"/>
<evidence type="ECO:0000256" key="7">
    <source>
        <dbReference type="ARBA" id="ARBA00022801"/>
    </source>
</evidence>
<dbReference type="GO" id="GO:0005524">
    <property type="term" value="F:ATP binding"/>
    <property type="evidence" value="ECO:0007669"/>
    <property type="project" value="UniProtKB-KW"/>
</dbReference>
<evidence type="ECO:0000256" key="14">
    <source>
        <dbReference type="ARBA" id="ARBA00075117"/>
    </source>
</evidence>
<dbReference type="RefSeq" id="WP_110626468.1">
    <property type="nucleotide sequence ID" value="NZ_CP029788.1"/>
</dbReference>
<evidence type="ECO:0000256" key="5">
    <source>
        <dbReference type="ARBA" id="ARBA00022741"/>
    </source>
</evidence>
<evidence type="ECO:0000313" key="19">
    <source>
        <dbReference type="EMBL" id="AWT41532.1"/>
    </source>
</evidence>
<dbReference type="EMBL" id="CP029788">
    <property type="protein sequence ID" value="AWT41532.1"/>
    <property type="molecule type" value="Genomic_DNA"/>
</dbReference>
<dbReference type="PANTHER" id="PTHR43156">
    <property type="entry name" value="STAGE II SPORULATION PROTEIN E-RELATED"/>
    <property type="match status" value="1"/>
</dbReference>
<comment type="function">
    <text evidence="13">Primarily acts as an independent SigF regulator that is sensitive to the osmosensory signal, mediating the cross talk of PknD with the SigF regulon. Possesses both phosphatase and kinase activities. The kinase domain functions as a classic anti-sigma factor-like kinase to phosphorylate the anti-anti-sigma factor domain at the canonical regulatory site, and the phosphatase domain antagonizes this activity.</text>
</comment>
<dbReference type="FunFam" id="3.60.40.10:FF:000005">
    <property type="entry name" value="Serine/threonine protein phosphatase"/>
    <property type="match status" value="1"/>
</dbReference>
<dbReference type="SUPFAM" id="SSF55781">
    <property type="entry name" value="GAF domain-like"/>
    <property type="match status" value="2"/>
</dbReference>
<dbReference type="InterPro" id="IPR029016">
    <property type="entry name" value="GAF-like_dom_sf"/>
</dbReference>
<keyword evidence="11" id="KW-0464">Manganese</keyword>
<name>A0A2U9NW59_STRAS</name>
<evidence type="ECO:0000256" key="6">
    <source>
        <dbReference type="ARBA" id="ARBA00022777"/>
    </source>
</evidence>
<dbReference type="Pfam" id="PF08448">
    <property type="entry name" value="PAS_4"/>
    <property type="match status" value="1"/>
</dbReference>
<dbReference type="Pfam" id="PF07228">
    <property type="entry name" value="SpoIIE"/>
    <property type="match status" value="1"/>
</dbReference>
<dbReference type="SUPFAM" id="SSF55785">
    <property type="entry name" value="PYP-like sensor domain (PAS domain)"/>
    <property type="match status" value="1"/>
</dbReference>
<organism evidence="19 20">
    <name type="scientific">Streptomyces actuosus</name>
    <dbReference type="NCBI Taxonomy" id="1885"/>
    <lineage>
        <taxon>Bacteria</taxon>
        <taxon>Bacillati</taxon>
        <taxon>Actinomycetota</taxon>
        <taxon>Actinomycetes</taxon>
        <taxon>Kitasatosporales</taxon>
        <taxon>Streptomycetaceae</taxon>
        <taxon>Streptomyces</taxon>
    </lineage>
</organism>
<dbReference type="InterPro" id="IPR000014">
    <property type="entry name" value="PAS"/>
</dbReference>
<dbReference type="InterPro" id="IPR013656">
    <property type="entry name" value="PAS_4"/>
</dbReference>
<dbReference type="Pfam" id="PF13185">
    <property type="entry name" value="GAF_2"/>
    <property type="match status" value="1"/>
</dbReference>
<proteinExistence type="predicted"/>
<reference evidence="19 20" key="1">
    <citation type="submission" date="2018-06" db="EMBL/GenBank/DDBJ databases">
        <title>The complete genome sequence of a nosiheptide producer Streptomyces actuosus ATCC 25421: deducing the ability of producing a new class III lantibiotics.</title>
        <authorList>
            <person name="Liu W."/>
            <person name="Sun F."/>
            <person name="Hu Y."/>
        </authorList>
    </citation>
    <scope>NUCLEOTIDE SEQUENCE [LARGE SCALE GENOMIC DNA]</scope>
    <source>
        <strain evidence="19 20">ATCC 25421</strain>
    </source>
</reference>
<keyword evidence="7" id="KW-0378">Hydrolase</keyword>
<dbReference type="Gene3D" id="3.30.450.40">
    <property type="match status" value="2"/>
</dbReference>
<sequence>MTEGPDLGRRLLDHLLVEAVRDLGAHAAGVYVLPPGEDVLTLEVMTGVPAHFAEPWHRISLAYPVPVTDAIRSRDLVWVASHEELARRYPRAALVLPYHFALAGAPILHRERVVGALLLLWPGPRHDLVPAVRAGIASVCAFLGHVLAAAEQTGQPLAPRSAARTLADPAADDGKAPDDAAARYAERLPEPGVALDLDGRVTFITGAAAGLVGASERRLLGAPPWEVLPWLNDPVYEDRYRAALISRRPTSFTARRPDGVVLCFELFPDGTGISVRITHAPGTVDGEAAGPAQPAPPQVAPVRVGALYHLMHLAGALSEAAGADDVVRLVADTVLPAFGAQALAMLVTEGGRLRIVGYHGYPPETMDLFDGTPLTSPTPGVRALTEGTAGFFSSREELEQVFPARGDRTDGMAAWAFLPLIASGRPVGTCVLAFQRPHPFAPEERAAMTSLAGLMAQALDRARLYDTEHALAQSLQTGLLPHTLPVVPGLEVAARYLPATHGMDIGGDFYDLIRLDDTTVAAVIGDVQGHNVAAAALMGQVRTAIHAHATAGAAPDEVLARTNRLLIDLDPGLFTSCLYARIDLAARNVRVATAGHLPPLLRRPDGVTSVVQVEPGVLLGIDPAATYPTRTLPLPAGAVLALFTDGLIETPDHPLDAGMTRLAHDMGKSPLSLPALAETLTAPVRAVDDRIDDVALLLLRPSAAPA</sequence>
<keyword evidence="4" id="KW-0479">Metal-binding</keyword>
<keyword evidence="2" id="KW-0597">Phosphoprotein</keyword>
<evidence type="ECO:0000256" key="13">
    <source>
        <dbReference type="ARBA" id="ARBA00056274"/>
    </source>
</evidence>
<keyword evidence="9" id="KW-0460">Magnesium</keyword>
<dbReference type="InterPro" id="IPR035965">
    <property type="entry name" value="PAS-like_dom_sf"/>
</dbReference>
<keyword evidence="8" id="KW-0067">ATP-binding</keyword>
<dbReference type="InterPro" id="IPR052016">
    <property type="entry name" value="Bact_Sigma-Reg"/>
</dbReference>
<keyword evidence="6" id="KW-0418">Kinase</keyword>
<dbReference type="EC" id="3.1.3.16" evidence="1"/>
<evidence type="ECO:0000256" key="4">
    <source>
        <dbReference type="ARBA" id="ARBA00022723"/>
    </source>
</evidence>
<feature type="domain" description="GAF" evidence="17">
    <location>
        <begin position="322"/>
        <end position="469"/>
    </location>
</feature>
<dbReference type="SMART" id="SM00331">
    <property type="entry name" value="PP2C_SIG"/>
    <property type="match status" value="1"/>
</dbReference>
<evidence type="ECO:0000256" key="2">
    <source>
        <dbReference type="ARBA" id="ARBA00022553"/>
    </source>
</evidence>
<keyword evidence="5" id="KW-0547">Nucleotide-binding</keyword>
<dbReference type="PANTHER" id="PTHR43156:SF2">
    <property type="entry name" value="STAGE II SPORULATION PROTEIN E"/>
    <property type="match status" value="1"/>
</dbReference>